<dbReference type="GO" id="GO:0009378">
    <property type="term" value="F:four-way junction helicase activity"/>
    <property type="evidence" value="ECO:0007669"/>
    <property type="project" value="TreeGrafter"/>
</dbReference>
<dbReference type="Pfam" id="PF00270">
    <property type="entry name" value="DEAD"/>
    <property type="match status" value="1"/>
</dbReference>
<dbReference type="CDD" id="cd17920">
    <property type="entry name" value="DEXHc_RecQ"/>
    <property type="match status" value="1"/>
</dbReference>
<evidence type="ECO:0000256" key="6">
    <source>
        <dbReference type="SAM" id="Coils"/>
    </source>
</evidence>
<evidence type="ECO:0000259" key="8">
    <source>
        <dbReference type="PROSITE" id="PS51194"/>
    </source>
</evidence>
<dbReference type="InterPro" id="IPR011545">
    <property type="entry name" value="DEAD/DEAH_box_helicase_dom"/>
</dbReference>
<dbReference type="Pfam" id="PF13361">
    <property type="entry name" value="UvrD_C"/>
    <property type="match status" value="2"/>
</dbReference>
<keyword evidence="6" id="KW-0175">Coiled coil</keyword>
<dbReference type="GO" id="GO:0006281">
    <property type="term" value="P:DNA repair"/>
    <property type="evidence" value="ECO:0007669"/>
    <property type="project" value="TreeGrafter"/>
</dbReference>
<dbReference type="Gene3D" id="2.40.50.140">
    <property type="entry name" value="Nucleic acid-binding proteins"/>
    <property type="match status" value="1"/>
</dbReference>
<dbReference type="InterPro" id="IPR014016">
    <property type="entry name" value="UvrD-like_ATP-bd"/>
</dbReference>
<name>R9HDI9_BACT4</name>
<dbReference type="InterPro" id="IPR027417">
    <property type="entry name" value="P-loop_NTPase"/>
</dbReference>
<dbReference type="Pfam" id="PF00271">
    <property type="entry name" value="Helicase_C"/>
    <property type="match status" value="1"/>
</dbReference>
<keyword evidence="2 5" id="KW-0378">Hydrolase</keyword>
<dbReference type="Gene3D" id="3.40.50.300">
    <property type="entry name" value="P-loop containing nucleotide triphosphate hydrolases"/>
    <property type="match status" value="4"/>
</dbReference>
<dbReference type="PANTHER" id="PTHR13710:SF150">
    <property type="entry name" value="ATP-DEPENDENT DNA HELICASE RECQ"/>
    <property type="match status" value="1"/>
</dbReference>
<dbReference type="InterPro" id="IPR014001">
    <property type="entry name" value="Helicase_ATP-bd"/>
</dbReference>
<dbReference type="SMART" id="SM00487">
    <property type="entry name" value="DEXDc"/>
    <property type="match status" value="2"/>
</dbReference>
<dbReference type="Pfam" id="PF00580">
    <property type="entry name" value="UvrD-helicase"/>
    <property type="match status" value="2"/>
</dbReference>
<dbReference type="EMBL" id="ASSM01000006">
    <property type="protein sequence ID" value="EOS02082.1"/>
    <property type="molecule type" value="Genomic_DNA"/>
</dbReference>
<keyword evidence="3 5" id="KW-0347">Helicase</keyword>
<gene>
    <name evidence="10" type="ORF">C799_01198</name>
</gene>
<dbReference type="GO" id="GO:0003676">
    <property type="term" value="F:nucleic acid binding"/>
    <property type="evidence" value="ECO:0007669"/>
    <property type="project" value="InterPro"/>
</dbReference>
<organism evidence="10 11">
    <name type="scientific">Bacteroides thetaiotaomicron dnLKV9</name>
    <dbReference type="NCBI Taxonomy" id="1235785"/>
    <lineage>
        <taxon>Bacteria</taxon>
        <taxon>Pseudomonadati</taxon>
        <taxon>Bacteroidota</taxon>
        <taxon>Bacteroidia</taxon>
        <taxon>Bacteroidales</taxon>
        <taxon>Bacteroidaceae</taxon>
        <taxon>Bacteroides</taxon>
    </lineage>
</organism>
<dbReference type="GO" id="GO:0005694">
    <property type="term" value="C:chromosome"/>
    <property type="evidence" value="ECO:0007669"/>
    <property type="project" value="TreeGrafter"/>
</dbReference>
<dbReference type="GO" id="GO:0006310">
    <property type="term" value="P:DNA recombination"/>
    <property type="evidence" value="ECO:0007669"/>
    <property type="project" value="TreeGrafter"/>
</dbReference>
<feature type="domain" description="UvrD-like helicase ATP-binding" evidence="9">
    <location>
        <begin position="2217"/>
        <end position="2646"/>
    </location>
</feature>
<feature type="domain" description="Helicase C-terminal" evidence="8">
    <location>
        <begin position="1575"/>
        <end position="1754"/>
    </location>
</feature>
<dbReference type="SUPFAM" id="SSF50249">
    <property type="entry name" value="Nucleic acid-binding proteins"/>
    <property type="match status" value="1"/>
</dbReference>
<reference evidence="10 11" key="1">
    <citation type="submission" date="2013-04" db="EMBL/GenBank/DDBJ databases">
        <title>The Genome Sequence of Bacteroides thetaiotaomicron dnLKV9.</title>
        <authorList>
            <consortium name="The Broad Institute Genomics Platform"/>
            <consortium name="The Broad Institute Genome Sequencing Center for Infectious Disease"/>
            <person name="Earl A."/>
            <person name="Xavier R."/>
            <person name="Kuhn K."/>
            <person name="Stappenbeck T."/>
            <person name="Walker B."/>
            <person name="Young S."/>
            <person name="Zeng Q."/>
            <person name="Gargeya S."/>
            <person name="Fitzgerald M."/>
            <person name="Haas B."/>
            <person name="Abouelleil A."/>
            <person name="Allen A.W."/>
            <person name="Alvarado L."/>
            <person name="Arachchi H.M."/>
            <person name="Berlin A.M."/>
            <person name="Chapman S.B."/>
            <person name="Gainer-Dewar J."/>
            <person name="Goldberg J."/>
            <person name="Griggs A."/>
            <person name="Gujja S."/>
            <person name="Hansen M."/>
            <person name="Howarth C."/>
            <person name="Imamovic A."/>
            <person name="Ireland A."/>
            <person name="Larimer J."/>
            <person name="McCowan C."/>
            <person name="Murphy C."/>
            <person name="Pearson M."/>
            <person name="Poon T.W."/>
            <person name="Priest M."/>
            <person name="Roberts A."/>
            <person name="Saif S."/>
            <person name="Shea T."/>
            <person name="Sisk P."/>
            <person name="Sykes S."/>
            <person name="Wortman J."/>
            <person name="Nusbaum C."/>
            <person name="Birren B."/>
        </authorList>
    </citation>
    <scope>NUCLEOTIDE SEQUENCE [LARGE SCALE GENOMIC DNA]</scope>
    <source>
        <strain evidence="11">dnLKV9</strain>
    </source>
</reference>
<evidence type="ECO:0000256" key="2">
    <source>
        <dbReference type="ARBA" id="ARBA00022801"/>
    </source>
</evidence>
<keyword evidence="4 5" id="KW-0067">ATP-binding</keyword>
<dbReference type="HOGENOM" id="CLU_226584_0_0_10"/>
<dbReference type="GO" id="GO:0043138">
    <property type="term" value="F:3'-5' DNA helicase activity"/>
    <property type="evidence" value="ECO:0007669"/>
    <property type="project" value="TreeGrafter"/>
</dbReference>
<dbReference type="GO" id="GO:0005737">
    <property type="term" value="C:cytoplasm"/>
    <property type="evidence" value="ECO:0007669"/>
    <property type="project" value="TreeGrafter"/>
</dbReference>
<dbReference type="Proteomes" id="UP000014207">
    <property type="component" value="Unassembled WGS sequence"/>
</dbReference>
<dbReference type="GO" id="GO:0016787">
    <property type="term" value="F:hydrolase activity"/>
    <property type="evidence" value="ECO:0007669"/>
    <property type="project" value="UniProtKB-UniRule"/>
</dbReference>
<dbReference type="GO" id="GO:0005524">
    <property type="term" value="F:ATP binding"/>
    <property type="evidence" value="ECO:0007669"/>
    <property type="project" value="UniProtKB-UniRule"/>
</dbReference>
<dbReference type="SMART" id="SM00490">
    <property type="entry name" value="HELICc"/>
    <property type="match status" value="1"/>
</dbReference>
<dbReference type="PROSITE" id="PS51198">
    <property type="entry name" value="UVRD_HELICASE_ATP_BIND"/>
    <property type="match status" value="1"/>
</dbReference>
<evidence type="ECO:0000259" key="7">
    <source>
        <dbReference type="PROSITE" id="PS51192"/>
    </source>
</evidence>
<dbReference type="PATRIC" id="fig|1235785.3.peg.1198"/>
<feature type="domain" description="Helicase ATP-binding" evidence="7">
    <location>
        <begin position="1362"/>
        <end position="1546"/>
    </location>
</feature>
<dbReference type="CDD" id="cd17932">
    <property type="entry name" value="DEXQc_UvrD"/>
    <property type="match status" value="1"/>
</dbReference>
<dbReference type="PANTHER" id="PTHR13710">
    <property type="entry name" value="DNA HELICASE RECQ FAMILY MEMBER"/>
    <property type="match status" value="1"/>
</dbReference>
<feature type="binding site" evidence="5">
    <location>
        <begin position="2238"/>
        <end position="2245"/>
    </location>
    <ligand>
        <name>ATP</name>
        <dbReference type="ChEBI" id="CHEBI:30616"/>
    </ligand>
</feature>
<evidence type="ECO:0000259" key="9">
    <source>
        <dbReference type="PROSITE" id="PS51198"/>
    </source>
</evidence>
<dbReference type="SUPFAM" id="SSF52540">
    <property type="entry name" value="P-loop containing nucleoside triphosphate hydrolases"/>
    <property type="match status" value="2"/>
</dbReference>
<dbReference type="InterPro" id="IPR001650">
    <property type="entry name" value="Helicase_C-like"/>
</dbReference>
<evidence type="ECO:0000256" key="3">
    <source>
        <dbReference type="ARBA" id="ARBA00022806"/>
    </source>
</evidence>
<feature type="coiled-coil region" evidence="6">
    <location>
        <begin position="1948"/>
        <end position="1975"/>
    </location>
</feature>
<dbReference type="PROSITE" id="PS51194">
    <property type="entry name" value="HELICASE_CTER"/>
    <property type="match status" value="1"/>
</dbReference>
<evidence type="ECO:0000256" key="5">
    <source>
        <dbReference type="PROSITE-ProRule" id="PRU00560"/>
    </source>
</evidence>
<dbReference type="RefSeq" id="WP_016267599.1">
    <property type="nucleotide sequence ID" value="NZ_KE159459.1"/>
</dbReference>
<proteinExistence type="predicted"/>
<keyword evidence="1 5" id="KW-0547">Nucleotide-binding</keyword>
<dbReference type="InterPro" id="IPR014017">
    <property type="entry name" value="DNA_helicase_UvrD-like_C"/>
</dbReference>
<dbReference type="InterPro" id="IPR012340">
    <property type="entry name" value="NA-bd_OB-fold"/>
</dbReference>
<sequence length="2869" mass="330818">MANIKLQEYANIKDSSIEDVIKYVSEKGVTIPDNPEFVLDDTILKEIDPIFQFRMKYNKITSVKTNIQGCIDLDSSDQSTHSNEDGMSTRREKLAFKPLEKINLGDLGKLMGVDKIEETTSTADSMQENSKKTKKRSKKRIIGVVKFFDSSKGFGFVVTGNKGVSNKPEDQGKLYDFYINSSEWNFSSSPNDGDWIVFTPQKGHRGWSVVDGKRLTYDKDGLLLGMAYRGTYAKISGNDSKGDSHHYNVLCHIIDTIIRKVTDSQKIILDTFAEYISGWETEKRGDIIAQFLQDNLLCKKFISILPAMKNYQNENSSYVEVISALTKSVEESIFSKKDISIFDALPSDFDYSTYKEQTIAVIEASSKDNIAGVGRWLTRHQTFLDEFKSEISTLSLDLLYVVYESTKDVCVFVNSSNPWGELYDWLKEKKDSLANNYILAYFADRDEVFVEQCHIKDTLNETALNTIVWNFLDDTTRYSAVLKVIADIFVTTDMDVIKGYIQHAIDISTIYPVLGTHLNNQIKEHETNVREFLEFCISQNIPVADVFPDTSKLSDEMLVELFALTGETDNLNAVHDFEEVPTWLNVQKPELVYRFLQSCQKSFTEENDKEAIAEMLIAIDKEMFKDAISSLSEDNQYKVLQLCPEDYARDIVSKYFASTKLFELYIGEQWKKLKVDVPYVAFDLESDGESISEFAFRTDENTKVYQGEEQLGTLLRALKRTEIIVGHRIKEWDLGKVLSKKGFGSRAFVWDTLEIEILLNPCRYAYALHTGHTAQEDTELVDRLFWNQLYRLSQNESLCSELADFLPEKIKAILDKLRQPIFTNFFKQTSGSEDSFYQVLVDTDEQMVNRLQKIAEDDSKALIIAPKRLWPRISEHVSLSFVQPQEDLDFLQINMGALAKHPLNDTFINAILKRFVSLSKTPIIANIAQYIRINYLSGKLLGNYVEKTAGDVDCADMDIIVHDDIIANYKRIYFVGCEIENRLNQYTLPSQYSPSDFWNINSSIPMRLGASSYLAIGPEGRKQSIFSDVPSDAANVWIERTRKGKYTINYNYDFYQKLKAIEQRTGENLIVEAIPWTTKAADYKSVFLVHSDHNREFDVLQKRVTATSRYRATYWTFQMALLKHVGVNKDRRPKILLLDDELEKEQVESYARECGFYVPTEGTLVRKLELIEHLPQGMLVVSKEQFFDIIDWRKDSPYCYVWDQLAVDKHRMMWRGFANEENKSFLYDGIEEKTGYLNVGTTQDTYQSALLSIWPVYEYYYRFIKANSVESSMYVLDSYMEEYHSLSSVWGTSSYGIQKIWENEENFNKALDEARKFFSDDSTFYENDTDIQTAMDVIFSVLVNPENDPKKQWSDIQDKAIREILARKENYLVSLPTGGGKSVLFQGPALYNAAYTNKLSIVVTPLKALMQDQVKELGEKGFITNVDYLNGDRSYQEVRSIYRKINGGEIAILYVTPERFRSRAFLNALTTRMANDHGLEYMVFDEAHCISQWGMEFRPEYLNVVKKCKEFKEAYGDNMCIAMFSATVTDMIYNQINGQVPVKRLGQDNDQKIYNPIRSHIGMEFKEVLHDTQHRLKEILNYIAARHIDSKKSRMLVFCKTRFQSEEMALLLADELSKAGILNRDAANQHIGYFHAGMDGDDREDVYTRFKDDEDPLYILCATKAFGMGMDIPNIHYIVHLMPPSVLEDYLQEVGRAGRNKKMYEDVGFSVDNPIPTVCLCSKDDIKKAKEQLLQSMLSWKNLEEIRVAINTYISKIQTLEKTTEYPIVIPNTLWANGQFDHDFTDFKIGQYWLERMGRIKLGFLSPAHINITLLDSEQEKQTLEEKQKNISQTGKGKYAKDILAELRNIQKEQNSETLQVSVQELAANLSISSAKLLDCMIWCEKHSIIRIEEETRCYVAFTRLSEVSYMVKRGSHDVAFQVILNATRALLSNNKLNVERNYSLSDIRHLIQNADNLQEIVKEVEKTNEEGKKSMEKYMTWYAPDDKNKNKGLAIAKSYHDDLYKKRLRQVISLLELIPDVKVQSYLDTKKKCVLQSVMVEKDTWKQFLDDFEEDCIAVLKYVNKQSQTVIRWSQVIVELGFEDKGFNYFDSILRYLNGMAYIAVDALIPTGIEVYTTERSEEVILENIDDSSSDYDDKNAFDEAVQIRNLRLCVMDILTKKIKSRQDFQELISAYFSKTSTEGYMELLSKYYDDSDPMMNAIRSTAIKNAEEKLKDNPEQWAIYNENSNVNVNVEAGPGSGKTHVLTLKCAKLIYHQGVKPQSILVLAYNRAVVVELKTRLAKLFGSLGLSRSASQLHVYTFHSLAKRICGDKALEGREMSEWEGILLYTIQNKPNEVRAAMPDLQYVFIDEFQDITQTRLEAMFGLKKIYDPLTFFTIGDKDQSIYGFEKEESMDPNFYYNQLYKTLQPKKMTMSINYRSYPKILEASSHFLPPTSHVPVPCNKKKEEEPRSDYVYIYANERDWSKDFGGYIQWLKGQGISDIAVFFRTNNEVYHGYSQIKTLNISEIRIRIQGASAAELFRMREIYAVLKYLEDNQNKKIILDNSQTEGELKKIISSWIQKFPNWDTFYMDFAFVLILDYLDFAASDEDAHTYGDMALGIRETLKEDNPQLYKLYDDKRFENRRIIVDKQMNVVLTTMHKVKGLEFDAVIITPSVASLPFDPTEEVPVDQPLSEHDKEQIEEEQRLLYVAYTRAKKYLFVYKGEREKAVENMKRFGCLEDQWGIRERKVGLDNYNIGYNANYNFKNNRSIALNVSKNDPLSIQRYRGMTRAGKPFSTFNIVHKGIIVGQLSRHSNIARKMEADNLNSLSGFFVSDVFYWTYADTVAANERALRDNGYNPDYASGWGEEAKKQGYIFIVDVAGYGN</sequence>
<evidence type="ECO:0000256" key="1">
    <source>
        <dbReference type="ARBA" id="ARBA00022741"/>
    </source>
</evidence>
<comment type="caution">
    <text evidence="10">The sequence shown here is derived from an EMBL/GenBank/DDBJ whole genome shotgun (WGS) entry which is preliminary data.</text>
</comment>
<protein>
    <submittedName>
        <fullName evidence="10">RecQ family ATP-dependent DNA helicase</fullName>
    </submittedName>
</protein>
<evidence type="ECO:0000313" key="11">
    <source>
        <dbReference type="Proteomes" id="UP000014207"/>
    </source>
</evidence>
<dbReference type="PROSITE" id="PS51192">
    <property type="entry name" value="HELICASE_ATP_BIND_1"/>
    <property type="match status" value="1"/>
</dbReference>
<accession>R9HDI9</accession>
<evidence type="ECO:0000313" key="10">
    <source>
        <dbReference type="EMBL" id="EOS02082.1"/>
    </source>
</evidence>
<evidence type="ECO:0000256" key="4">
    <source>
        <dbReference type="ARBA" id="ARBA00022840"/>
    </source>
</evidence>